<keyword evidence="10" id="KW-1185">Reference proteome</keyword>
<dbReference type="Pfam" id="PF23869">
    <property type="entry name" value="Beta-prop_WDR75_1st"/>
    <property type="match status" value="1"/>
</dbReference>
<evidence type="ECO:0000256" key="7">
    <source>
        <dbReference type="PROSITE-ProRule" id="PRU00221"/>
    </source>
</evidence>
<dbReference type="OrthoDB" id="735781at2759"/>
<evidence type="ECO:0000256" key="5">
    <source>
        <dbReference type="ARBA" id="ARBA00022737"/>
    </source>
</evidence>
<keyword evidence="6" id="KW-0539">Nucleus</keyword>
<dbReference type="InterPro" id="IPR001680">
    <property type="entry name" value="WD40_rpt"/>
</dbReference>
<accession>A0A9Q0C2Z5</accession>
<reference evidence="9" key="1">
    <citation type="journal article" date="2022" name="Cell">
        <title>Repeat-based holocentromeres influence genome architecture and karyotype evolution.</title>
        <authorList>
            <person name="Hofstatter P.G."/>
            <person name="Thangavel G."/>
            <person name="Lux T."/>
            <person name="Neumann P."/>
            <person name="Vondrak T."/>
            <person name="Novak P."/>
            <person name="Zhang M."/>
            <person name="Costa L."/>
            <person name="Castellani M."/>
            <person name="Scott A."/>
            <person name="Toegelov H."/>
            <person name="Fuchs J."/>
            <person name="Mata-Sucre Y."/>
            <person name="Dias Y."/>
            <person name="Vanzela A.L.L."/>
            <person name="Huettel B."/>
            <person name="Almeida C.C.S."/>
            <person name="Simkova H."/>
            <person name="Souza G."/>
            <person name="Pedrosa-Harand A."/>
            <person name="Macas J."/>
            <person name="Mayer K.F.X."/>
            <person name="Houben A."/>
            <person name="Marques A."/>
        </authorList>
    </citation>
    <scope>NUCLEOTIDE SEQUENCE</scope>
    <source>
        <strain evidence="9">RhyBre1mFocal</strain>
    </source>
</reference>
<dbReference type="Gene3D" id="2.130.10.10">
    <property type="entry name" value="YVTN repeat-like/Quinoprotein amine dehydrogenase"/>
    <property type="match status" value="3"/>
</dbReference>
<protein>
    <recommendedName>
        <fullName evidence="8">WD repeat-containing protein 75 second beta-propeller domain-containing protein</fullName>
    </recommendedName>
</protein>
<dbReference type="InterPro" id="IPR036322">
    <property type="entry name" value="WD40_repeat_dom_sf"/>
</dbReference>
<dbReference type="PANTHER" id="PTHR45176:SF1">
    <property type="entry name" value="TRANSDUCIN FAMILY PROTEIN _ WD-40 REPEAT FAMILY PROTEIN-RELATED"/>
    <property type="match status" value="1"/>
</dbReference>
<comment type="caution">
    <text evidence="9">The sequence shown here is derived from an EMBL/GenBank/DDBJ whole genome shotgun (WGS) entry which is preliminary data.</text>
</comment>
<evidence type="ECO:0000259" key="8">
    <source>
        <dbReference type="Pfam" id="PF23769"/>
    </source>
</evidence>
<keyword evidence="3" id="KW-0698">rRNA processing</keyword>
<evidence type="ECO:0000256" key="6">
    <source>
        <dbReference type="ARBA" id="ARBA00023242"/>
    </source>
</evidence>
<sequence length="808" mass="88806">MIVGGQSLVTSSPVFSHDGKKLLLCTGSTVSVFSTTTGMLITELEGHTERVTSIVVVPVAGTVGTKFSNYCWTASLDGMIFYWDFSTPDLLKKVNVQLPVRSMVIPNILSASLGRSDKASQNLYAFISVEDANKEVENVKHVRGSIQIYDLTNSTHVGGVLAETQKPETLAISKSGEFVGIKKQQQLNIWRVPNKNLKSVNMKKLKLHHTRTLSCLAFHPTKCIVAAGDVSGRILIWRGFGKMRYSQDGGGKMKIDMGDRPGVRGEDDADSCSTWHWHSSEIKFLMFSSDEAHLFSGAKEGVIVVWQLDTGNKTYKPNIGSPLMYFTDSPDPSLSCVSCEDNQIHLLRMPSMDIIKSISGIKPPLILSELQGDRSHVMIGCDRSNGFVALPTKDYRIQFFSLLDGTDISHLQVIERNYDPVDETTVFISLVEVSDDGSMMCTVEEKLPEMGIGGLISLKFWTRGSHTGQYTLSTIIYEPHNNAGVSDVAFCPGRSMAVSTSYCGNFKVWVNNSSFIHSGDEIQEKGGWRCQSVGSYREIPMTAAAFSGDGSVLAVAAETKITLWDPLNNVLVAIIGDSLGPIRRLAFVGSSEYIMSFSAGTKTDLVVWNISNLSTHWSYKLLVEDICCTRSETRVAVLALRSSSDKSISTGKDGMVLVFDVENPIPVSTWFVKKAKGGRLSFINNKLGEATDGKLLLAYINGEHNYVLFDPSDVKEREDLIPKSARRPQSYAHDENVSHGYASIYGELPSFDLTKARSSDNIPFVPSERPWETIFSGSSHALPPLSKLCSPFLEALLKKAEKQTVLSQ</sequence>
<dbReference type="SUPFAM" id="SSF50978">
    <property type="entry name" value="WD40 repeat-like"/>
    <property type="match status" value="2"/>
</dbReference>
<feature type="domain" description="WD repeat-containing protein 75 second beta-propeller" evidence="8">
    <location>
        <begin position="390"/>
        <end position="643"/>
    </location>
</feature>
<name>A0A9Q0C2Z5_9POAL</name>
<dbReference type="Pfam" id="PF00400">
    <property type="entry name" value="WD40"/>
    <property type="match status" value="1"/>
</dbReference>
<dbReference type="InterPro" id="IPR015943">
    <property type="entry name" value="WD40/YVTN_repeat-like_dom_sf"/>
</dbReference>
<keyword evidence="4 7" id="KW-0853">WD repeat</keyword>
<keyword evidence="2" id="KW-0690">Ribosome biogenesis</keyword>
<proteinExistence type="predicted"/>
<dbReference type="PANTHER" id="PTHR45176">
    <property type="entry name" value="TRANSDUCIN FAMILY PROTEIN / WD-40 REPEAT FAMILY PROTEIN-RELATED"/>
    <property type="match status" value="1"/>
</dbReference>
<evidence type="ECO:0000256" key="2">
    <source>
        <dbReference type="ARBA" id="ARBA00022517"/>
    </source>
</evidence>
<dbReference type="SMART" id="SM00320">
    <property type="entry name" value="WD40"/>
    <property type="match status" value="7"/>
</dbReference>
<evidence type="ECO:0000256" key="1">
    <source>
        <dbReference type="ARBA" id="ARBA00004604"/>
    </source>
</evidence>
<dbReference type="AlphaFoldDB" id="A0A9Q0C2Z5"/>
<comment type="subcellular location">
    <subcellularLocation>
        <location evidence="1">Nucleus</location>
        <location evidence="1">Nucleolus</location>
    </subcellularLocation>
</comment>
<dbReference type="Pfam" id="PF23769">
    <property type="entry name" value="Beta-prop_WDR75_2nd"/>
    <property type="match status" value="1"/>
</dbReference>
<evidence type="ECO:0000256" key="3">
    <source>
        <dbReference type="ARBA" id="ARBA00022552"/>
    </source>
</evidence>
<organism evidence="9 10">
    <name type="scientific">Rhynchospora breviuscula</name>
    <dbReference type="NCBI Taxonomy" id="2022672"/>
    <lineage>
        <taxon>Eukaryota</taxon>
        <taxon>Viridiplantae</taxon>
        <taxon>Streptophyta</taxon>
        <taxon>Embryophyta</taxon>
        <taxon>Tracheophyta</taxon>
        <taxon>Spermatophyta</taxon>
        <taxon>Magnoliopsida</taxon>
        <taxon>Liliopsida</taxon>
        <taxon>Poales</taxon>
        <taxon>Cyperaceae</taxon>
        <taxon>Cyperoideae</taxon>
        <taxon>Rhynchosporeae</taxon>
        <taxon>Rhynchospora</taxon>
    </lineage>
</organism>
<dbReference type="EMBL" id="JAMQYH010000005">
    <property type="protein sequence ID" value="KAJ1686335.1"/>
    <property type="molecule type" value="Genomic_DNA"/>
</dbReference>
<dbReference type="PROSITE" id="PS50082">
    <property type="entry name" value="WD_REPEATS_2"/>
    <property type="match status" value="1"/>
</dbReference>
<dbReference type="InterPro" id="IPR057644">
    <property type="entry name" value="Beta-prop_WDR75_2nd"/>
</dbReference>
<evidence type="ECO:0000313" key="9">
    <source>
        <dbReference type="EMBL" id="KAJ1686335.1"/>
    </source>
</evidence>
<keyword evidence="5" id="KW-0677">Repeat</keyword>
<evidence type="ECO:0000256" key="4">
    <source>
        <dbReference type="ARBA" id="ARBA00022574"/>
    </source>
</evidence>
<dbReference type="Proteomes" id="UP001151287">
    <property type="component" value="Unassembled WGS sequence"/>
</dbReference>
<gene>
    <name evidence="9" type="ORF">LUZ63_017725</name>
</gene>
<feature type="repeat" description="WD" evidence="7">
    <location>
        <begin position="275"/>
        <end position="316"/>
    </location>
</feature>
<evidence type="ECO:0000313" key="10">
    <source>
        <dbReference type="Proteomes" id="UP001151287"/>
    </source>
</evidence>